<dbReference type="AlphaFoldDB" id="A0A317C6F4"/>
<sequence>MKKIITIMCLVAVSGLTACTQYQSLKHEKQKEQMIENSINATDPSERALIITTKMVEVLSLNEVQKVKVMMINEDFSTRYNILAESTNPKLNKREEFIKLTNEKDIELKKVLNNAQITKWHAVSAEFWEEYRIV</sequence>
<name>A0A317C6F4_9GAMM</name>
<evidence type="ECO:0000313" key="2">
    <source>
        <dbReference type="EMBL" id="PWQ93781.1"/>
    </source>
</evidence>
<gene>
    <name evidence="2" type="ORF">DKT75_19445</name>
</gene>
<keyword evidence="1" id="KW-0732">Signal</keyword>
<comment type="caution">
    <text evidence="2">The sequence shown here is derived from an EMBL/GenBank/DDBJ whole genome shotgun (WGS) entry which is preliminary data.</text>
</comment>
<proteinExistence type="predicted"/>
<evidence type="ECO:0000313" key="3">
    <source>
        <dbReference type="Proteomes" id="UP000245506"/>
    </source>
</evidence>
<accession>A0A317C6F4</accession>
<dbReference type="PROSITE" id="PS51257">
    <property type="entry name" value="PROKAR_LIPOPROTEIN"/>
    <property type="match status" value="1"/>
</dbReference>
<evidence type="ECO:0008006" key="4">
    <source>
        <dbReference type="Google" id="ProtNLM"/>
    </source>
</evidence>
<dbReference type="EMBL" id="QGKL01000042">
    <property type="protein sequence ID" value="PWQ93781.1"/>
    <property type="molecule type" value="Genomic_DNA"/>
</dbReference>
<feature type="chain" id="PRO_5016448023" description="Lipoprotein" evidence="1">
    <location>
        <begin position="19"/>
        <end position="134"/>
    </location>
</feature>
<dbReference type="RefSeq" id="WP_109825936.1">
    <property type="nucleotide sequence ID" value="NZ_QGKL01000042.1"/>
</dbReference>
<organism evidence="2 3">
    <name type="scientific">Leucothrix arctica</name>
    <dbReference type="NCBI Taxonomy" id="1481894"/>
    <lineage>
        <taxon>Bacteria</taxon>
        <taxon>Pseudomonadati</taxon>
        <taxon>Pseudomonadota</taxon>
        <taxon>Gammaproteobacteria</taxon>
        <taxon>Thiotrichales</taxon>
        <taxon>Thiotrichaceae</taxon>
        <taxon>Leucothrix</taxon>
    </lineage>
</organism>
<evidence type="ECO:0000256" key="1">
    <source>
        <dbReference type="SAM" id="SignalP"/>
    </source>
</evidence>
<reference evidence="2 3" key="1">
    <citation type="submission" date="2018-05" db="EMBL/GenBank/DDBJ databases">
        <title>Leucothrix arctica sp. nov., isolated from Arctic seawater.</title>
        <authorList>
            <person name="Choi A."/>
            <person name="Baek K."/>
        </authorList>
    </citation>
    <scope>NUCLEOTIDE SEQUENCE [LARGE SCALE GENOMIC DNA]</scope>
    <source>
        <strain evidence="2 3">IMCC9719</strain>
    </source>
</reference>
<dbReference type="OrthoDB" id="5624434at2"/>
<keyword evidence="3" id="KW-1185">Reference proteome</keyword>
<feature type="signal peptide" evidence="1">
    <location>
        <begin position="1"/>
        <end position="18"/>
    </location>
</feature>
<dbReference type="Proteomes" id="UP000245506">
    <property type="component" value="Unassembled WGS sequence"/>
</dbReference>
<protein>
    <recommendedName>
        <fullName evidence="4">Lipoprotein</fullName>
    </recommendedName>
</protein>